<sequence>SNKEGKKRVEGSEEENNEDNKDSEEIKDYKEADKANDEDKLTILHRSSIIQFDMTQISGALILNIENNQNLNSEYNQDLLNQLMLLKYKPQIPQELRVSSFLKNNSLEQSDAIKKQLDTFFALMSTCYQTIFDVNNLAYQIEISRRMSLRFLYKFNLAYNYLKEWTMKFTSCDKGTKSATQVRALLIGKESPYNIFN</sequence>
<accession>A0ACA9NND6</accession>
<gene>
    <name evidence="1" type="ORF">SCALOS_LOCUS8934</name>
</gene>
<comment type="caution">
    <text evidence="1">The sequence shown here is derived from an EMBL/GenBank/DDBJ whole genome shotgun (WGS) entry which is preliminary data.</text>
</comment>
<protein>
    <submittedName>
        <fullName evidence="1">4386_t:CDS:1</fullName>
    </submittedName>
</protein>
<dbReference type="Proteomes" id="UP000789860">
    <property type="component" value="Unassembled WGS sequence"/>
</dbReference>
<name>A0ACA9NND6_9GLOM</name>
<dbReference type="EMBL" id="CAJVPM010025540">
    <property type="protein sequence ID" value="CAG8658323.1"/>
    <property type="molecule type" value="Genomic_DNA"/>
</dbReference>
<evidence type="ECO:0000313" key="1">
    <source>
        <dbReference type="EMBL" id="CAG8658323.1"/>
    </source>
</evidence>
<keyword evidence="2" id="KW-1185">Reference proteome</keyword>
<feature type="non-terminal residue" evidence="1">
    <location>
        <position position="197"/>
    </location>
</feature>
<reference evidence="1" key="1">
    <citation type="submission" date="2021-06" db="EMBL/GenBank/DDBJ databases">
        <authorList>
            <person name="Kallberg Y."/>
            <person name="Tangrot J."/>
            <person name="Rosling A."/>
        </authorList>
    </citation>
    <scope>NUCLEOTIDE SEQUENCE</scope>
    <source>
        <strain evidence="1">AU212A</strain>
    </source>
</reference>
<feature type="non-terminal residue" evidence="1">
    <location>
        <position position="1"/>
    </location>
</feature>
<evidence type="ECO:0000313" key="2">
    <source>
        <dbReference type="Proteomes" id="UP000789860"/>
    </source>
</evidence>
<proteinExistence type="predicted"/>
<organism evidence="1 2">
    <name type="scientific">Scutellospora calospora</name>
    <dbReference type="NCBI Taxonomy" id="85575"/>
    <lineage>
        <taxon>Eukaryota</taxon>
        <taxon>Fungi</taxon>
        <taxon>Fungi incertae sedis</taxon>
        <taxon>Mucoromycota</taxon>
        <taxon>Glomeromycotina</taxon>
        <taxon>Glomeromycetes</taxon>
        <taxon>Diversisporales</taxon>
        <taxon>Gigasporaceae</taxon>
        <taxon>Scutellospora</taxon>
    </lineage>
</organism>